<evidence type="ECO:0000313" key="3">
    <source>
        <dbReference type="Proteomes" id="UP000250043"/>
    </source>
</evidence>
<organism evidence="2 3">
    <name type="scientific">Obba rivulosa</name>
    <dbReference type="NCBI Taxonomy" id="1052685"/>
    <lineage>
        <taxon>Eukaryota</taxon>
        <taxon>Fungi</taxon>
        <taxon>Dikarya</taxon>
        <taxon>Basidiomycota</taxon>
        <taxon>Agaricomycotina</taxon>
        <taxon>Agaricomycetes</taxon>
        <taxon>Polyporales</taxon>
        <taxon>Gelatoporiaceae</taxon>
        <taxon>Obba</taxon>
    </lineage>
</organism>
<dbReference type="EMBL" id="KV722417">
    <property type="protein sequence ID" value="OCH89883.1"/>
    <property type="molecule type" value="Genomic_DNA"/>
</dbReference>
<proteinExistence type="predicted"/>
<dbReference type="Proteomes" id="UP000250043">
    <property type="component" value="Unassembled WGS sequence"/>
</dbReference>
<dbReference type="OrthoDB" id="3181072at2759"/>
<name>A0A8E2AS02_9APHY</name>
<accession>A0A8E2AS02</accession>
<reference evidence="2 3" key="1">
    <citation type="submission" date="2016-07" db="EMBL/GenBank/DDBJ databases">
        <title>Draft genome of the white-rot fungus Obba rivulosa 3A-2.</title>
        <authorList>
            <consortium name="DOE Joint Genome Institute"/>
            <person name="Miettinen O."/>
            <person name="Riley R."/>
            <person name="Acob R."/>
            <person name="Barry K."/>
            <person name="Cullen D."/>
            <person name="De Vries R."/>
            <person name="Hainaut M."/>
            <person name="Hatakka A."/>
            <person name="Henrissat B."/>
            <person name="Hilden K."/>
            <person name="Kuo R."/>
            <person name="Labutti K."/>
            <person name="Lipzen A."/>
            <person name="Makela M.R."/>
            <person name="Sandor L."/>
            <person name="Spatafora J.W."/>
            <person name="Grigoriev I.V."/>
            <person name="Hibbett D.S."/>
        </authorList>
    </citation>
    <scope>NUCLEOTIDE SEQUENCE [LARGE SCALE GENOMIC DNA]</scope>
    <source>
        <strain evidence="2 3">3A-2</strain>
    </source>
</reference>
<evidence type="ECO:0000313" key="2">
    <source>
        <dbReference type="EMBL" id="OCH89883.1"/>
    </source>
</evidence>
<gene>
    <name evidence="2" type="ORF">OBBRIDRAFT_793874</name>
</gene>
<sequence>MSASGKMVQDPEKEKGTAPAAVDAPALREQMGKASSRLEVLAKGLKTFSEEPVKVSNVQAMDNASKQLQELASDMRSHQKKQSTRIEGVKTVLKTKLKDQVAEQMKAQIQEQIKAEILLQVKVQIDLQIREHLLVPLQDVVGESKRQLVEVDHALQNSSARRVNALLRGTNLDDTLGVVLKPDGSKSKLYPANLRSLFAYDDAMTNELLKHHGLTCYDQREKNLNRFLSHIGVHFQLVHLPSAVGG</sequence>
<protein>
    <submittedName>
        <fullName evidence="2">Uncharacterized protein</fullName>
    </submittedName>
</protein>
<keyword evidence="3" id="KW-1185">Reference proteome</keyword>
<feature type="region of interest" description="Disordered" evidence="1">
    <location>
        <begin position="1"/>
        <end position="29"/>
    </location>
</feature>
<evidence type="ECO:0000256" key="1">
    <source>
        <dbReference type="SAM" id="MobiDB-lite"/>
    </source>
</evidence>
<dbReference type="AlphaFoldDB" id="A0A8E2AS02"/>